<feature type="region of interest" description="Disordered" evidence="1">
    <location>
        <begin position="208"/>
        <end position="332"/>
    </location>
</feature>
<dbReference type="GO" id="GO:0005768">
    <property type="term" value="C:endosome"/>
    <property type="evidence" value="ECO:0007669"/>
    <property type="project" value="TreeGrafter"/>
</dbReference>
<dbReference type="InterPro" id="IPR038425">
    <property type="entry name" value="GAT_sf"/>
</dbReference>
<feature type="compositionally biased region" description="Low complexity" evidence="1">
    <location>
        <begin position="37"/>
        <end position="61"/>
    </location>
</feature>
<evidence type="ECO:0008006" key="4">
    <source>
        <dbReference type="Google" id="ProtNLM"/>
    </source>
</evidence>
<evidence type="ECO:0000256" key="1">
    <source>
        <dbReference type="SAM" id="MobiDB-lite"/>
    </source>
</evidence>
<feature type="region of interest" description="Disordered" evidence="1">
    <location>
        <begin position="159"/>
        <end position="181"/>
    </location>
</feature>
<dbReference type="GO" id="GO:0016020">
    <property type="term" value="C:membrane"/>
    <property type="evidence" value="ECO:0007669"/>
    <property type="project" value="TreeGrafter"/>
</dbReference>
<dbReference type="SUPFAM" id="SSF89009">
    <property type="entry name" value="GAT-like domain"/>
    <property type="match status" value="1"/>
</dbReference>
<gene>
    <name evidence="2" type="ORF">BOX15_Mlig001553g5</name>
</gene>
<feature type="compositionally biased region" description="Low complexity" evidence="1">
    <location>
        <begin position="255"/>
        <end position="290"/>
    </location>
</feature>
<dbReference type="PANTHER" id="PTHR13856">
    <property type="entry name" value="VHS DOMAIN CONTAINING PROTEIN FAMILY"/>
    <property type="match status" value="1"/>
</dbReference>
<proteinExistence type="predicted"/>
<protein>
    <recommendedName>
        <fullName evidence="4">GAT domain-containing protein</fullName>
    </recommendedName>
</protein>
<dbReference type="Gene3D" id="1.20.58.160">
    <property type="match status" value="1"/>
</dbReference>
<accession>A0A267H8L1</accession>
<organism evidence="2 3">
    <name type="scientific">Macrostomum lignano</name>
    <dbReference type="NCBI Taxonomy" id="282301"/>
    <lineage>
        <taxon>Eukaryota</taxon>
        <taxon>Metazoa</taxon>
        <taxon>Spiralia</taxon>
        <taxon>Lophotrochozoa</taxon>
        <taxon>Platyhelminthes</taxon>
        <taxon>Rhabditophora</taxon>
        <taxon>Macrostomorpha</taxon>
        <taxon>Macrostomida</taxon>
        <taxon>Macrostomidae</taxon>
        <taxon>Macrostomum</taxon>
    </lineage>
</organism>
<dbReference type="GO" id="GO:0030276">
    <property type="term" value="F:clathrin binding"/>
    <property type="evidence" value="ECO:0007669"/>
    <property type="project" value="TreeGrafter"/>
</dbReference>
<dbReference type="PANTHER" id="PTHR13856:SF137">
    <property type="entry name" value="GH05942P"/>
    <property type="match status" value="1"/>
</dbReference>
<evidence type="ECO:0000313" key="2">
    <source>
        <dbReference type="EMBL" id="PAA94660.1"/>
    </source>
</evidence>
<comment type="caution">
    <text evidence="2">The sequence shown here is derived from an EMBL/GenBank/DDBJ whole genome shotgun (WGS) entry which is preliminary data.</text>
</comment>
<feature type="region of interest" description="Disordered" evidence="1">
    <location>
        <begin position="27"/>
        <end position="90"/>
    </location>
</feature>
<name>A0A267H8L1_9PLAT</name>
<dbReference type="Proteomes" id="UP000215902">
    <property type="component" value="Unassembled WGS sequence"/>
</dbReference>
<dbReference type="STRING" id="282301.A0A267H8L1"/>
<dbReference type="EMBL" id="NIVC01000004">
    <property type="protein sequence ID" value="PAA94660.1"/>
    <property type="molecule type" value="Genomic_DNA"/>
</dbReference>
<reference evidence="2 3" key="1">
    <citation type="submission" date="2017-06" db="EMBL/GenBank/DDBJ databases">
        <title>A platform for efficient transgenesis in Macrostomum lignano, a flatworm model organism for stem cell research.</title>
        <authorList>
            <person name="Berezikov E."/>
        </authorList>
    </citation>
    <scope>NUCLEOTIDE SEQUENCE [LARGE SCALE GENOMIC DNA]</scope>
    <source>
        <strain evidence="2">DV1</strain>
        <tissue evidence="2">Whole organism</tissue>
    </source>
</reference>
<sequence length="332" mass="33954">SSETKIMSTETSGDAALAAQLAQMEMGGTAVAGQGSQQQPPAQQQQQQPPPAQQQQQQQQQQPPPAQQQQQQPPPAQQQQRQHNGLAPEHLTKLRADVNVVQKNATVFAEMLAEQEDPAVTPEADAQLLRELAGTNQQMQARMLELIGYLGAVIGGPSGGGSGSGSGGGSGGSDSPGQLLEDLLRLNDQLNDSLRRFDRLRRAWQDLASGGSFNPMFDLAETTAPPASQHPPPTHPPPASRPQASNPPPDFQSRPADAPVAAAAATAAPAAPAAAPAAATAAPAAATAQAGNPGGLPDSEKELAEMETWMGQGGGGLFPAGGSSDSPAVSGK</sequence>
<feature type="non-terminal residue" evidence="2">
    <location>
        <position position="1"/>
    </location>
</feature>
<evidence type="ECO:0000313" key="3">
    <source>
        <dbReference type="Proteomes" id="UP000215902"/>
    </source>
</evidence>
<dbReference type="GO" id="GO:0007165">
    <property type="term" value="P:signal transduction"/>
    <property type="evidence" value="ECO:0007669"/>
    <property type="project" value="TreeGrafter"/>
</dbReference>
<feature type="compositionally biased region" description="Gly residues" evidence="1">
    <location>
        <begin position="159"/>
        <end position="174"/>
    </location>
</feature>
<keyword evidence="3" id="KW-1185">Reference proteome</keyword>
<feature type="compositionally biased region" description="Polar residues" evidence="1">
    <location>
        <begin position="323"/>
        <end position="332"/>
    </location>
</feature>
<feature type="compositionally biased region" description="Pro residues" evidence="1">
    <location>
        <begin position="228"/>
        <end position="250"/>
    </location>
</feature>
<dbReference type="AlphaFoldDB" id="A0A267H8L1"/>
<feature type="compositionally biased region" description="Pro residues" evidence="1">
    <location>
        <begin position="62"/>
        <end position="76"/>
    </location>
</feature>